<dbReference type="InterPro" id="IPR021527">
    <property type="entry name" value="DUF2795"/>
</dbReference>
<dbReference type="RefSeq" id="WP_119950138.1">
    <property type="nucleotide sequence ID" value="NZ_QZEZ01000003.1"/>
</dbReference>
<accession>A0A3A3Z1K9</accession>
<name>A0A3A3Z1K9_9ACTN</name>
<dbReference type="OrthoDB" id="5116616at2"/>
<evidence type="ECO:0000313" key="2">
    <source>
        <dbReference type="Proteomes" id="UP000265614"/>
    </source>
</evidence>
<protein>
    <submittedName>
        <fullName evidence="1">DUF2795 domain-containing protein</fullName>
    </submittedName>
</protein>
<dbReference type="Proteomes" id="UP000265614">
    <property type="component" value="Unassembled WGS sequence"/>
</dbReference>
<keyword evidence="2" id="KW-1185">Reference proteome</keyword>
<sequence length="63" mass="6494">MATYEDVIGHLGEVDFPADKDAIIEGAVKGGAPDDVVRALRALPPVEYASGQEVARSAGVTPT</sequence>
<gene>
    <name evidence="1" type="ORF">D5H78_09265</name>
</gene>
<proteinExistence type="predicted"/>
<dbReference type="AlphaFoldDB" id="A0A3A3Z1K9"/>
<comment type="caution">
    <text evidence="1">The sequence shown here is derived from an EMBL/GenBank/DDBJ whole genome shotgun (WGS) entry which is preliminary data.</text>
</comment>
<organism evidence="1 2">
    <name type="scientific">Vallicoccus soli</name>
    <dbReference type="NCBI Taxonomy" id="2339232"/>
    <lineage>
        <taxon>Bacteria</taxon>
        <taxon>Bacillati</taxon>
        <taxon>Actinomycetota</taxon>
        <taxon>Actinomycetes</taxon>
        <taxon>Motilibacterales</taxon>
        <taxon>Vallicoccaceae</taxon>
        <taxon>Vallicoccus</taxon>
    </lineage>
</organism>
<dbReference type="Pfam" id="PF11387">
    <property type="entry name" value="DUF2795"/>
    <property type="match status" value="1"/>
</dbReference>
<reference evidence="1 2" key="1">
    <citation type="submission" date="2018-09" db="EMBL/GenBank/DDBJ databases">
        <title>YIM 75000 draft genome.</title>
        <authorList>
            <person name="Tang S."/>
            <person name="Feng Y."/>
        </authorList>
    </citation>
    <scope>NUCLEOTIDE SEQUENCE [LARGE SCALE GENOMIC DNA]</scope>
    <source>
        <strain evidence="1 2">YIM 75000</strain>
    </source>
</reference>
<dbReference type="EMBL" id="QZEZ01000003">
    <property type="protein sequence ID" value="RJK96407.1"/>
    <property type="molecule type" value="Genomic_DNA"/>
</dbReference>
<evidence type="ECO:0000313" key="1">
    <source>
        <dbReference type="EMBL" id="RJK96407.1"/>
    </source>
</evidence>